<dbReference type="SUPFAM" id="SSF161098">
    <property type="entry name" value="MetI-like"/>
    <property type="match status" value="1"/>
</dbReference>
<feature type="transmembrane region" description="Helical" evidence="8">
    <location>
        <begin position="21"/>
        <end position="41"/>
    </location>
</feature>
<evidence type="ECO:0000256" key="3">
    <source>
        <dbReference type="ARBA" id="ARBA00022448"/>
    </source>
</evidence>
<protein>
    <submittedName>
        <fullName evidence="10">Spermidine/putrescine ABC transporter permease</fullName>
    </submittedName>
</protein>
<evidence type="ECO:0000256" key="1">
    <source>
        <dbReference type="ARBA" id="ARBA00004651"/>
    </source>
</evidence>
<dbReference type="PANTHER" id="PTHR42929:SF1">
    <property type="entry name" value="INNER MEMBRANE ABC TRANSPORTER PERMEASE PROTEIN YDCU-RELATED"/>
    <property type="match status" value="1"/>
</dbReference>
<evidence type="ECO:0000256" key="6">
    <source>
        <dbReference type="ARBA" id="ARBA00022989"/>
    </source>
</evidence>
<sequence length="280" mass="31754">MEKAGLVVMEARARNFYLVPYLLWIVLFVVAPILLIVYYSFFNVEGEFTLSNYEKFFTPVYLRMTLSSFWYAFLITFFSLLVAYPTAYLLTRTKHKGLWLLLIILPSWINLLLKAYAFIGLFGTYGFVNAVLELTGIGTKQLLFTDFSFVFVSVYIFIPFMVLPIFNALEKMNPTLVYAARDLGASAWTTFRRVIFPLTLDGVKAGCMAVFIPALSLFMITRLIAGNRVITLGTAIEQHFLVTQDWGMGATIAVFLIIAMALLMLLTGNRKRGLIDIAKK</sequence>
<name>A0A2R5EWM8_9BACL</name>
<keyword evidence="5 8" id="KW-0812">Transmembrane</keyword>
<evidence type="ECO:0000256" key="5">
    <source>
        <dbReference type="ARBA" id="ARBA00022692"/>
    </source>
</evidence>
<feature type="transmembrane region" description="Helical" evidence="8">
    <location>
        <begin position="202"/>
        <end position="226"/>
    </location>
</feature>
<feature type="transmembrane region" description="Helical" evidence="8">
    <location>
        <begin position="98"/>
        <end position="127"/>
    </location>
</feature>
<evidence type="ECO:0000256" key="2">
    <source>
        <dbReference type="ARBA" id="ARBA00007069"/>
    </source>
</evidence>
<feature type="domain" description="ABC transmembrane type-1" evidence="9">
    <location>
        <begin position="65"/>
        <end position="267"/>
    </location>
</feature>
<feature type="transmembrane region" description="Helical" evidence="8">
    <location>
        <begin position="246"/>
        <end position="266"/>
    </location>
</feature>
<dbReference type="EMBL" id="BDQX01000362">
    <property type="protein sequence ID" value="GBG10957.1"/>
    <property type="molecule type" value="Genomic_DNA"/>
</dbReference>
<dbReference type="InterPro" id="IPR000515">
    <property type="entry name" value="MetI-like"/>
</dbReference>
<evidence type="ECO:0000313" key="11">
    <source>
        <dbReference type="Proteomes" id="UP000245202"/>
    </source>
</evidence>
<keyword evidence="3" id="KW-0813">Transport</keyword>
<feature type="transmembrane region" description="Helical" evidence="8">
    <location>
        <begin position="69"/>
        <end position="91"/>
    </location>
</feature>
<dbReference type="PROSITE" id="PS50928">
    <property type="entry name" value="ABC_TM1"/>
    <property type="match status" value="1"/>
</dbReference>
<dbReference type="Gene3D" id="1.10.3720.10">
    <property type="entry name" value="MetI-like"/>
    <property type="match status" value="1"/>
</dbReference>
<keyword evidence="4" id="KW-1003">Cell membrane</keyword>
<dbReference type="Proteomes" id="UP000245202">
    <property type="component" value="Unassembled WGS sequence"/>
</dbReference>
<dbReference type="InterPro" id="IPR035906">
    <property type="entry name" value="MetI-like_sf"/>
</dbReference>
<keyword evidence="7 8" id="KW-0472">Membrane</keyword>
<evidence type="ECO:0000313" key="10">
    <source>
        <dbReference type="EMBL" id="GBG10957.1"/>
    </source>
</evidence>
<organism evidence="10 11">
    <name type="scientific">Paenibacillus agaridevorans</name>
    <dbReference type="NCBI Taxonomy" id="171404"/>
    <lineage>
        <taxon>Bacteria</taxon>
        <taxon>Bacillati</taxon>
        <taxon>Bacillota</taxon>
        <taxon>Bacilli</taxon>
        <taxon>Bacillales</taxon>
        <taxon>Paenibacillaceae</taxon>
        <taxon>Paenibacillus</taxon>
    </lineage>
</organism>
<reference evidence="10 11" key="1">
    <citation type="submission" date="2017-08" db="EMBL/GenBank/DDBJ databases">
        <title>Substantial Increase in Enzyme Production by Combined Drug-Resistance Mutations in Paenibacillus agaridevorans.</title>
        <authorList>
            <person name="Tanaka Y."/>
            <person name="Funane K."/>
            <person name="Hosaka T."/>
            <person name="Shiwa Y."/>
            <person name="Fujita N."/>
            <person name="Miyazaki T."/>
            <person name="Yoshikawa H."/>
            <person name="Murakami K."/>
            <person name="Kasahara K."/>
            <person name="Inaoka T."/>
            <person name="Hiraga Y."/>
            <person name="Ochi K."/>
        </authorList>
    </citation>
    <scope>NUCLEOTIDE SEQUENCE [LARGE SCALE GENOMIC DNA]</scope>
    <source>
        <strain evidence="10 11">T-3040</strain>
    </source>
</reference>
<dbReference type="PANTHER" id="PTHR42929">
    <property type="entry name" value="INNER MEMBRANE ABC TRANSPORTER PERMEASE PROTEIN YDCU-RELATED-RELATED"/>
    <property type="match status" value="1"/>
</dbReference>
<comment type="subcellular location">
    <subcellularLocation>
        <location evidence="1">Cell membrane</location>
        <topology evidence="1">Multi-pass membrane protein</topology>
    </subcellularLocation>
</comment>
<evidence type="ECO:0000256" key="4">
    <source>
        <dbReference type="ARBA" id="ARBA00022475"/>
    </source>
</evidence>
<comment type="caution">
    <text evidence="10">The sequence shown here is derived from an EMBL/GenBank/DDBJ whole genome shotgun (WGS) entry which is preliminary data.</text>
</comment>
<gene>
    <name evidence="10" type="ORF">PAT3040_05729</name>
</gene>
<evidence type="ECO:0000256" key="7">
    <source>
        <dbReference type="ARBA" id="ARBA00023136"/>
    </source>
</evidence>
<dbReference type="GO" id="GO:0005886">
    <property type="term" value="C:plasma membrane"/>
    <property type="evidence" value="ECO:0007669"/>
    <property type="project" value="UniProtKB-SubCell"/>
</dbReference>
<feature type="transmembrane region" description="Helical" evidence="8">
    <location>
        <begin position="147"/>
        <end position="166"/>
    </location>
</feature>
<accession>A0A2R5EWM8</accession>
<dbReference type="AlphaFoldDB" id="A0A2R5EWM8"/>
<comment type="similarity">
    <text evidence="2">Belongs to the binding-protein-dependent transport system permease family. CysTW subfamily.</text>
</comment>
<evidence type="ECO:0000259" key="9">
    <source>
        <dbReference type="PROSITE" id="PS50928"/>
    </source>
</evidence>
<keyword evidence="11" id="KW-1185">Reference proteome</keyword>
<dbReference type="GO" id="GO:0055085">
    <property type="term" value="P:transmembrane transport"/>
    <property type="evidence" value="ECO:0007669"/>
    <property type="project" value="InterPro"/>
</dbReference>
<dbReference type="CDD" id="cd06261">
    <property type="entry name" value="TM_PBP2"/>
    <property type="match status" value="1"/>
</dbReference>
<proteinExistence type="inferred from homology"/>
<evidence type="ECO:0000256" key="8">
    <source>
        <dbReference type="SAM" id="Phobius"/>
    </source>
</evidence>
<keyword evidence="6 8" id="KW-1133">Transmembrane helix</keyword>